<dbReference type="EMBL" id="FR904234">
    <property type="protein sequence ID" value="CDG48065.1"/>
    <property type="molecule type" value="Genomic_DNA"/>
</dbReference>
<evidence type="ECO:0000313" key="1">
    <source>
        <dbReference type="EMBL" id="CDG48065.1"/>
    </source>
</evidence>
<dbReference type="RefSeq" id="WP_160289801.1">
    <property type="nucleotide sequence ID" value="NZ_FR904234.1"/>
</dbReference>
<name>A0A068RBA6_9GAMM</name>
<sequence>MARKRRNIKQEEARRYSYPPDGLVSIAASNPDYGKKFAEIFRLQQQWVKNHGRS</sequence>
<organism evidence="1">
    <name type="scientific">Serratia symbiotica SCt-VLC</name>
    <dbReference type="NCBI Taxonomy" id="1347341"/>
    <lineage>
        <taxon>Bacteria</taxon>
        <taxon>Pseudomonadati</taxon>
        <taxon>Pseudomonadota</taxon>
        <taxon>Gammaproteobacteria</taxon>
        <taxon>Enterobacterales</taxon>
        <taxon>Yersiniaceae</taxon>
        <taxon>Serratia</taxon>
        <taxon>Serratia symbiotica</taxon>
    </lineage>
</organism>
<dbReference type="GeneID" id="93736826"/>
<reference evidence="1" key="1">
    <citation type="submission" date="2013-06" db="EMBL/GenBank/DDBJ databases">
        <authorList>
            <person name="Mazano-Marin A."/>
        </authorList>
    </citation>
    <scope>NUCLEOTIDE SEQUENCE</scope>
    <source>
        <strain evidence="1">SCt-VLC</strain>
    </source>
</reference>
<reference evidence="1" key="2">
    <citation type="journal article" date="2014" name="Genome Biol. Evol.">
        <title>Settling down: the genome of Serratia symbiotica from the aphid Cinara tujafilina zooms in on the process of accommodation to a cooperative intracellular life.</title>
        <authorList>
            <person name="Manzano-Marin A."/>
            <person name="Latorre A."/>
        </authorList>
    </citation>
    <scope>NUCLEOTIDE SEQUENCE</scope>
    <source>
        <strain evidence="1">SCt-VLC</strain>
    </source>
</reference>
<accession>A0A068RBA6</accession>
<proteinExistence type="predicted"/>
<gene>
    <name evidence="1" type="ORF">SCTVLC_1365</name>
</gene>
<protein>
    <submittedName>
        <fullName evidence="1">Uncharacterized protein</fullName>
    </submittedName>
</protein>
<dbReference type="AlphaFoldDB" id="A0A068RBA6"/>